<accession>A0A3S2UCB9</accession>
<dbReference type="Proteomes" id="UP000288024">
    <property type="component" value="Unassembled WGS sequence"/>
</dbReference>
<keyword evidence="4 10" id="KW-0808">Transferase</keyword>
<dbReference type="GO" id="GO:0006353">
    <property type="term" value="P:DNA-templated transcription termination"/>
    <property type="evidence" value="ECO:0007669"/>
    <property type="project" value="UniProtKB-UniRule"/>
</dbReference>
<organism evidence="12 13">
    <name type="scientific">Niallia taxi</name>
    <dbReference type="NCBI Taxonomy" id="2499688"/>
    <lineage>
        <taxon>Bacteria</taxon>
        <taxon>Bacillati</taxon>
        <taxon>Bacillota</taxon>
        <taxon>Bacilli</taxon>
        <taxon>Bacillales</taxon>
        <taxon>Bacillaceae</taxon>
        <taxon>Niallia</taxon>
    </lineage>
</organism>
<keyword evidence="2 10" id="KW-0806">Transcription termination</keyword>
<dbReference type="PANTHER" id="PTHR11608">
    <property type="entry name" value="BIFUNCTIONAL PROTEIN PYRR"/>
    <property type="match status" value="1"/>
</dbReference>
<evidence type="ECO:0000313" key="13">
    <source>
        <dbReference type="Proteomes" id="UP000288024"/>
    </source>
</evidence>
<dbReference type="Pfam" id="PF00156">
    <property type="entry name" value="Pribosyltran"/>
    <property type="match status" value="1"/>
</dbReference>
<dbReference type="EMBL" id="RZTZ01000001">
    <property type="protein sequence ID" value="RVT67168.1"/>
    <property type="molecule type" value="Genomic_DNA"/>
</dbReference>
<evidence type="ECO:0000259" key="11">
    <source>
        <dbReference type="Pfam" id="PF00156"/>
    </source>
</evidence>
<comment type="similarity">
    <text evidence="1 10">Belongs to the purine/pyrimidine phosphoribosyltransferase family. PyrR subfamily.</text>
</comment>
<dbReference type="InterPro" id="IPR000836">
    <property type="entry name" value="PRTase_dom"/>
</dbReference>
<dbReference type="NCBIfam" id="NF003548">
    <property type="entry name" value="PRK05205.1-4"/>
    <property type="match status" value="1"/>
</dbReference>
<comment type="caution">
    <text evidence="12">The sequence shown here is derived from an EMBL/GenBank/DDBJ whole genome shotgun (WGS) entry which is preliminary data.</text>
</comment>
<dbReference type="GeneID" id="87615313"/>
<evidence type="ECO:0000256" key="4">
    <source>
        <dbReference type="ARBA" id="ARBA00022679"/>
    </source>
</evidence>
<feature type="short sequence motif" description="PRPP-binding" evidence="10">
    <location>
        <begin position="101"/>
        <end position="113"/>
    </location>
</feature>
<dbReference type="InterPro" id="IPR023050">
    <property type="entry name" value="PyrR"/>
</dbReference>
<keyword evidence="13" id="KW-1185">Reference proteome</keyword>
<feature type="domain" description="Phosphoribosyltransferase" evidence="11">
    <location>
        <begin position="8"/>
        <end position="160"/>
    </location>
</feature>
<dbReference type="SUPFAM" id="SSF53271">
    <property type="entry name" value="PRTase-like"/>
    <property type="match status" value="1"/>
</dbReference>
<keyword evidence="3 10" id="KW-0328">Glycosyltransferase</keyword>
<dbReference type="AlphaFoldDB" id="A0A3S2UCB9"/>
<keyword evidence="10" id="KW-0694">RNA-binding</keyword>
<dbReference type="PANTHER" id="PTHR11608:SF0">
    <property type="entry name" value="BIFUNCTIONAL PROTEIN PYRR"/>
    <property type="match status" value="1"/>
</dbReference>
<dbReference type="Gene3D" id="3.40.50.2020">
    <property type="match status" value="1"/>
</dbReference>
<dbReference type="NCBIfam" id="NF003549">
    <property type="entry name" value="PRK05205.1-5"/>
    <property type="match status" value="1"/>
</dbReference>
<evidence type="ECO:0000256" key="2">
    <source>
        <dbReference type="ARBA" id="ARBA00022472"/>
    </source>
</evidence>
<keyword evidence="6 10" id="KW-0804">Transcription</keyword>
<sequence length="180" mass="20011">MSQKALVLDDQAIRRALTRVAHEIIEKNKGIENCVLVGIRTRGIYIANRLAEKISQIEGKSITVGELDITLYRDDLSKKTENQEPLVKGSDIPTSIEDLKVILVDDVLYTGRTVRAAMDALMDVGRPSSIQLAVLVDRGHRELPIRADYVGKNIPTSSSEKIVVELNEVDGQDEVNIYEN</sequence>
<dbReference type="GO" id="GO:0004845">
    <property type="term" value="F:uracil phosphoribosyltransferase activity"/>
    <property type="evidence" value="ECO:0007669"/>
    <property type="project" value="UniProtKB-UniRule"/>
</dbReference>
<reference evidence="12 13" key="1">
    <citation type="submission" date="2019-01" db="EMBL/GenBank/DDBJ databases">
        <title>Bacillus sp. M5HDSG1-1, whole genome shotgun sequence.</title>
        <authorList>
            <person name="Tuo L."/>
        </authorList>
    </citation>
    <scope>NUCLEOTIDE SEQUENCE [LARGE SCALE GENOMIC DNA]</scope>
    <source>
        <strain evidence="12 13">M5HDSG1-1</strain>
    </source>
</reference>
<comment type="function">
    <text evidence="8 10">Also displays a weak uracil phosphoribosyltransferase activity which is not physiologically significant.</text>
</comment>
<proteinExistence type="inferred from homology"/>
<evidence type="ECO:0000256" key="9">
    <source>
        <dbReference type="ARBA" id="ARBA00063792"/>
    </source>
</evidence>
<evidence type="ECO:0000256" key="3">
    <source>
        <dbReference type="ARBA" id="ARBA00022676"/>
    </source>
</evidence>
<gene>
    <name evidence="10 12" type="primary">pyrR</name>
    <name evidence="12" type="ORF">EM808_01425</name>
</gene>
<dbReference type="RefSeq" id="WP_127734742.1">
    <property type="nucleotide sequence ID" value="NZ_CAJCKN010000028.1"/>
</dbReference>
<dbReference type="CDD" id="cd06223">
    <property type="entry name" value="PRTases_typeI"/>
    <property type="match status" value="1"/>
</dbReference>
<comment type="catalytic activity">
    <reaction evidence="10">
        <text>UMP + diphosphate = 5-phospho-alpha-D-ribose 1-diphosphate + uracil</text>
        <dbReference type="Rhea" id="RHEA:13017"/>
        <dbReference type="ChEBI" id="CHEBI:17568"/>
        <dbReference type="ChEBI" id="CHEBI:33019"/>
        <dbReference type="ChEBI" id="CHEBI:57865"/>
        <dbReference type="ChEBI" id="CHEBI:58017"/>
        <dbReference type="EC" id="2.4.2.9"/>
    </reaction>
</comment>
<evidence type="ECO:0000256" key="1">
    <source>
        <dbReference type="ARBA" id="ARBA00005565"/>
    </source>
</evidence>
<evidence type="ECO:0000256" key="10">
    <source>
        <dbReference type="HAMAP-Rule" id="MF_01219"/>
    </source>
</evidence>
<dbReference type="GO" id="GO:0003723">
    <property type="term" value="F:RNA binding"/>
    <property type="evidence" value="ECO:0007669"/>
    <property type="project" value="UniProtKB-UniRule"/>
</dbReference>
<evidence type="ECO:0000256" key="8">
    <source>
        <dbReference type="ARBA" id="ARBA00056018"/>
    </source>
</evidence>
<dbReference type="NCBIfam" id="NF003547">
    <property type="entry name" value="PRK05205.1-3"/>
    <property type="match status" value="1"/>
</dbReference>
<evidence type="ECO:0000313" key="12">
    <source>
        <dbReference type="EMBL" id="RVT67168.1"/>
    </source>
</evidence>
<dbReference type="NCBIfam" id="NF003545">
    <property type="entry name" value="PRK05205.1-1"/>
    <property type="match status" value="1"/>
</dbReference>
<dbReference type="InterPro" id="IPR050137">
    <property type="entry name" value="PyrR_bifunctional"/>
</dbReference>
<name>A0A3S2UCB9_9BACI</name>
<dbReference type="HAMAP" id="MF_01219">
    <property type="entry name" value="PyrR"/>
    <property type="match status" value="1"/>
</dbReference>
<evidence type="ECO:0000256" key="7">
    <source>
        <dbReference type="ARBA" id="ARBA00053556"/>
    </source>
</evidence>
<dbReference type="EC" id="2.4.2.9" evidence="10"/>
<protein>
    <recommendedName>
        <fullName evidence="10">Bifunctional protein PyrR</fullName>
    </recommendedName>
    <domain>
        <recommendedName>
            <fullName evidence="10">Pyrimidine operon regulatory protein</fullName>
        </recommendedName>
    </domain>
    <domain>
        <recommendedName>
            <fullName evidence="10">Uracil phosphoribosyltransferase</fullName>
            <shortName evidence="10">UPRTase</shortName>
            <ecNumber evidence="10">2.4.2.9</ecNumber>
        </recommendedName>
    </domain>
</protein>
<keyword evidence="5 10" id="KW-0805">Transcription regulation</keyword>
<evidence type="ECO:0000256" key="5">
    <source>
        <dbReference type="ARBA" id="ARBA00023015"/>
    </source>
</evidence>
<dbReference type="FunFam" id="3.40.50.2020:FF:000020">
    <property type="entry name" value="Bifunctional protein PyrR"/>
    <property type="match status" value="1"/>
</dbReference>
<comment type="subunit">
    <text evidence="9 10">Homodimer and homohexamer; in equilibrium.</text>
</comment>
<evidence type="ECO:0000256" key="6">
    <source>
        <dbReference type="ARBA" id="ARBA00023163"/>
    </source>
</evidence>
<comment type="function">
    <text evidence="7 10">Regulates transcriptional attenuation of the pyrimidine nucleotide (pyr) operon by binding in a uridine-dependent manner to specific sites on pyr mRNA. This disrupts an antiterminator hairpin in the RNA and favors formation of a downstream transcription terminator, leading to a reduced expression of downstream genes.</text>
</comment>
<dbReference type="InterPro" id="IPR029057">
    <property type="entry name" value="PRTase-like"/>
</dbReference>